<evidence type="ECO:0000313" key="1">
    <source>
        <dbReference type="EMBL" id="VVE47557.1"/>
    </source>
</evidence>
<sequence>MVSRVVARVVSLADKVMDFIGVAGFRAAGRYREAHLQMARAVHDVIEVIQHHDPDQTTLAFDRLHDASRALASRGVSAEKLERLLVKQVRWQLGQDKANVGVQAPQIELVRLESVLQTQMAVVDAMQESASSGVAKRRGAVVCDALYLGRGVKALMTTLVDVCERHALEAPVSSRGAVEITPEFAVREREAWEALNSKFSSREYKQRLLSATDDLAVMYQETETVFVSLYGQSANEMISKSERHSIFLSRGLQADTPLDLRERILRGMSQDANQKAEHAQRLTLAEKCKTWEVAGEAHASELERIRQASKENAARVSRQRLDVLRKKATEQIDHELQQLEAERKPWETHESFGRHVLGVIDMAIIEADAKKEQLAEKSSGKGLAGGFKRVFGSDPQREKKFGEYLAMKPEYLEALGNSNLLATDKNSPSFAPWLGALRQRDPLLFSFLDSSLALSKNVTREALLRLKSHVTDDIRHNKQKKDAFRSNPLVATPKDRLIAQRASALQAEVQTDWASRRSEVQKWRKLLTDVHVIFSRMLRSSVHGEVPTSINFDSAYQLSDEVLDNDESRRGICSRLKLSPQTRVGGIGFTAMSLDEAVAHQQQYLYKLEEDLARLGEEDVAQSVIDQMRATWAQLDTPIP</sequence>
<organism evidence="1 2">
    <name type="scientific">Pandoraea iniqua</name>
    <dbReference type="NCBI Taxonomy" id="2508288"/>
    <lineage>
        <taxon>Bacteria</taxon>
        <taxon>Pseudomonadati</taxon>
        <taxon>Pseudomonadota</taxon>
        <taxon>Betaproteobacteria</taxon>
        <taxon>Burkholderiales</taxon>
        <taxon>Burkholderiaceae</taxon>
        <taxon>Pandoraea</taxon>
    </lineage>
</organism>
<protein>
    <submittedName>
        <fullName evidence="1">Uncharacterized protein</fullName>
    </submittedName>
</protein>
<evidence type="ECO:0000313" key="2">
    <source>
        <dbReference type="Proteomes" id="UP000333828"/>
    </source>
</evidence>
<dbReference type="EMBL" id="CABPSI010000005">
    <property type="protein sequence ID" value="VVE47557.1"/>
    <property type="molecule type" value="Genomic_DNA"/>
</dbReference>
<name>A0A5E4YGE7_9BURK</name>
<dbReference type="Proteomes" id="UP000333828">
    <property type="component" value="Unassembled WGS sequence"/>
</dbReference>
<keyword evidence="2" id="KW-1185">Reference proteome</keyword>
<accession>A0A5E4YGE7</accession>
<gene>
    <name evidence="1" type="ORF">PIN31115_04471</name>
</gene>
<reference evidence="1 2" key="1">
    <citation type="submission" date="2019-08" db="EMBL/GenBank/DDBJ databases">
        <authorList>
            <person name="Peeters C."/>
        </authorList>
    </citation>
    <scope>NUCLEOTIDE SEQUENCE [LARGE SCALE GENOMIC DNA]</scope>
    <source>
        <strain evidence="1 2">LMG 31115</strain>
    </source>
</reference>
<proteinExistence type="predicted"/>
<dbReference type="AlphaFoldDB" id="A0A5E4YGE7"/>